<evidence type="ECO:0000313" key="1">
    <source>
        <dbReference type="EMBL" id="RBW56811.1"/>
    </source>
</evidence>
<dbReference type="EMBL" id="QOCE01000025">
    <property type="protein sequence ID" value="RBW56811.1"/>
    <property type="molecule type" value="Genomic_DNA"/>
</dbReference>
<sequence length="80" mass="8957">MEQAILDDLQALHVANVIKPARKQIARYAGCPTRYQRPKPDTHVIECAGVKLTVDPTGVRSSNDILKQWQREAAMQGVFL</sequence>
<gene>
    <name evidence="1" type="ORF">DS909_08895</name>
</gene>
<protein>
    <submittedName>
        <fullName evidence="1">Uncharacterized protein</fullName>
    </submittedName>
</protein>
<reference evidence="1 2" key="1">
    <citation type="submission" date="2018-07" db="EMBL/GenBank/DDBJ databases">
        <title>Modular assembly of carbohydrate-degrading microbial communities in the ocean.</title>
        <authorList>
            <person name="Enke T.N."/>
            <person name="Datta M.S."/>
            <person name="Schwartzman J.A."/>
            <person name="Cermak N."/>
            <person name="Schmitz D.A."/>
            <person name="Barrere J."/>
            <person name="Cordero O.X."/>
        </authorList>
    </citation>
    <scope>NUCLEOTIDE SEQUENCE [LARGE SCALE GENOMIC DNA]</scope>
    <source>
        <strain evidence="1 2">C3M10</strain>
    </source>
</reference>
<dbReference type="RefSeq" id="WP_113823092.1">
    <property type="nucleotide sequence ID" value="NZ_QOCE01000025.1"/>
</dbReference>
<comment type="caution">
    <text evidence="1">The sequence shown here is derived from an EMBL/GenBank/DDBJ whole genome shotgun (WGS) entry which is preliminary data.</text>
</comment>
<dbReference type="Proteomes" id="UP000252706">
    <property type="component" value="Unassembled WGS sequence"/>
</dbReference>
<proteinExistence type="predicted"/>
<accession>A0A366X054</accession>
<evidence type="ECO:0000313" key="2">
    <source>
        <dbReference type="Proteomes" id="UP000252706"/>
    </source>
</evidence>
<organism evidence="1 2">
    <name type="scientific">Phaeobacter gallaeciensis</name>
    <dbReference type="NCBI Taxonomy" id="60890"/>
    <lineage>
        <taxon>Bacteria</taxon>
        <taxon>Pseudomonadati</taxon>
        <taxon>Pseudomonadota</taxon>
        <taxon>Alphaproteobacteria</taxon>
        <taxon>Rhodobacterales</taxon>
        <taxon>Roseobacteraceae</taxon>
        <taxon>Phaeobacter</taxon>
    </lineage>
</organism>
<name>A0A366X054_9RHOB</name>
<dbReference type="AlphaFoldDB" id="A0A366X054"/>